<keyword evidence="2" id="KW-0808">Transferase</keyword>
<dbReference type="PATRIC" id="fig|1703774.3.peg.919"/>
<dbReference type="SUPFAM" id="SSF56112">
    <property type="entry name" value="Protein kinase-like (PK-like)"/>
    <property type="match status" value="1"/>
</dbReference>
<reference evidence="2 3" key="1">
    <citation type="journal article" date="2015" name="Microbiome">
        <title>Genomic resolution of linkages in carbon, nitrogen, and sulfur cycling among widespread estuary sediment bacteria.</title>
        <authorList>
            <person name="Baker B.J."/>
            <person name="Lazar C.S."/>
            <person name="Teske A.P."/>
            <person name="Dick G.J."/>
        </authorList>
    </citation>
    <scope>NUCLEOTIDE SEQUENCE [LARGE SCALE GENOMIC DNA]</scope>
    <source>
        <strain evidence="2">SM23_40</strain>
    </source>
</reference>
<dbReference type="SMART" id="SM00220">
    <property type="entry name" value="S_TKc"/>
    <property type="match status" value="1"/>
</dbReference>
<name>A0A0S8G419_UNCT6</name>
<dbReference type="Gene3D" id="1.10.510.10">
    <property type="entry name" value="Transferase(Phosphotransferase) domain 1"/>
    <property type="match status" value="1"/>
</dbReference>
<dbReference type="GO" id="GO:0005524">
    <property type="term" value="F:ATP binding"/>
    <property type="evidence" value="ECO:0007669"/>
    <property type="project" value="InterPro"/>
</dbReference>
<dbReference type="EMBL" id="LJUI01000107">
    <property type="protein sequence ID" value="KPK67784.1"/>
    <property type="molecule type" value="Genomic_DNA"/>
</dbReference>
<protein>
    <submittedName>
        <fullName evidence="2">Serine/threonine protein kinase</fullName>
    </submittedName>
</protein>
<dbReference type="AlphaFoldDB" id="A0A0S8G419"/>
<dbReference type="PROSITE" id="PS50011">
    <property type="entry name" value="PROTEIN_KINASE_DOM"/>
    <property type="match status" value="1"/>
</dbReference>
<sequence length="237" mass="27581">MKIESFDLEPGRVIAGKYRVISKLGSGWEGEVYRVVETRTGIERAAKLFYPHRNIGNRTSRLYAKKLHKLRHCALLIQYHTEEVIRFRKERITVLISEYVEGDLLSDFLSRLPGKRLSYFEALHLLYALARGMEEVHRANEYHGDIHSDNVIINRRGVGFDLKLMDLFHLDAPKTENKRSDICDVIRLFYESLGGSKHYARQPRAVKQICCGLKTSLILTKFRTMTQLCKHLETMAW</sequence>
<dbReference type="InterPro" id="IPR011009">
    <property type="entry name" value="Kinase-like_dom_sf"/>
</dbReference>
<dbReference type="InterPro" id="IPR000719">
    <property type="entry name" value="Prot_kinase_dom"/>
</dbReference>
<evidence type="ECO:0000259" key="1">
    <source>
        <dbReference type="PROSITE" id="PS50011"/>
    </source>
</evidence>
<gene>
    <name evidence="2" type="ORF">AMJ82_09880</name>
</gene>
<dbReference type="Pfam" id="PF00069">
    <property type="entry name" value="Pkinase"/>
    <property type="match status" value="1"/>
</dbReference>
<dbReference type="GO" id="GO:0004674">
    <property type="term" value="F:protein serine/threonine kinase activity"/>
    <property type="evidence" value="ECO:0007669"/>
    <property type="project" value="UniProtKB-KW"/>
</dbReference>
<proteinExistence type="predicted"/>
<comment type="caution">
    <text evidence="2">The sequence shown here is derived from an EMBL/GenBank/DDBJ whole genome shotgun (WGS) entry which is preliminary data.</text>
</comment>
<keyword evidence="2" id="KW-0418">Kinase</keyword>
<accession>A0A0S8G419</accession>
<organism evidence="2 3">
    <name type="scientific">candidate division TA06 bacterium SM23_40</name>
    <dbReference type="NCBI Taxonomy" id="1703774"/>
    <lineage>
        <taxon>Bacteria</taxon>
        <taxon>Bacteria division TA06</taxon>
    </lineage>
</organism>
<evidence type="ECO:0000313" key="3">
    <source>
        <dbReference type="Proteomes" id="UP000051717"/>
    </source>
</evidence>
<keyword evidence="2" id="KW-0723">Serine/threonine-protein kinase</keyword>
<feature type="domain" description="Protein kinase" evidence="1">
    <location>
        <begin position="18"/>
        <end position="237"/>
    </location>
</feature>
<evidence type="ECO:0000313" key="2">
    <source>
        <dbReference type="EMBL" id="KPK67784.1"/>
    </source>
</evidence>
<dbReference type="Proteomes" id="UP000051717">
    <property type="component" value="Unassembled WGS sequence"/>
</dbReference>